<name>A0A0B8NSS1_9VIBR</name>
<organism evidence="1 2">
    <name type="scientific">Vibrio ishigakensis</name>
    <dbReference type="NCBI Taxonomy" id="1481914"/>
    <lineage>
        <taxon>Bacteria</taxon>
        <taxon>Pseudomonadati</taxon>
        <taxon>Pseudomonadota</taxon>
        <taxon>Gammaproteobacteria</taxon>
        <taxon>Vibrionales</taxon>
        <taxon>Vibrionaceae</taxon>
        <taxon>Vibrio</taxon>
    </lineage>
</organism>
<gene>
    <name evidence="1" type="ORF">JCM19231_2044</name>
</gene>
<reference evidence="1 2" key="2">
    <citation type="submission" date="2015-01" db="EMBL/GenBank/DDBJ databases">
        <authorList>
            <consortium name="NBRP consortium"/>
            <person name="Sawabe T."/>
            <person name="Meirelles P."/>
            <person name="Feng G."/>
            <person name="Sayaka M."/>
            <person name="Hattori M."/>
            <person name="Ohkuma M."/>
        </authorList>
    </citation>
    <scope>NUCLEOTIDE SEQUENCE [LARGE SCALE GENOMIC DNA]</scope>
    <source>
        <strain evidence="2">JCM 19231</strain>
    </source>
</reference>
<protein>
    <submittedName>
        <fullName evidence="1">Uncharacterized protein</fullName>
    </submittedName>
</protein>
<dbReference type="AlphaFoldDB" id="A0A0B8NSS1"/>
<evidence type="ECO:0000313" key="1">
    <source>
        <dbReference type="EMBL" id="GAM56896.1"/>
    </source>
</evidence>
<evidence type="ECO:0000313" key="2">
    <source>
        <dbReference type="Proteomes" id="UP000031671"/>
    </source>
</evidence>
<keyword evidence="2" id="KW-1185">Reference proteome</keyword>
<reference evidence="1 2" key="1">
    <citation type="submission" date="2015-01" db="EMBL/GenBank/DDBJ databases">
        <title>Vibrio sp. C1 JCM 19231 whole genome shotgun sequence.</title>
        <authorList>
            <person name="Sawabe T."/>
            <person name="Meirelles P."/>
            <person name="Feng G."/>
            <person name="Sayaka M."/>
            <person name="Hattori M."/>
            <person name="Ohkuma M."/>
        </authorList>
    </citation>
    <scope>NUCLEOTIDE SEQUENCE [LARGE SCALE GENOMIC DNA]</scope>
    <source>
        <strain evidence="2">JCM 19231</strain>
    </source>
</reference>
<proteinExistence type="predicted"/>
<dbReference type="Proteomes" id="UP000031671">
    <property type="component" value="Unassembled WGS sequence"/>
</dbReference>
<comment type="caution">
    <text evidence="1">The sequence shown here is derived from an EMBL/GenBank/DDBJ whole genome shotgun (WGS) entry which is preliminary data.</text>
</comment>
<accession>A0A0B8NSS1</accession>
<sequence>MKSSSQLSINNKEVRQVQSLTLDMKSLWLIYSFSKDFISLM</sequence>
<dbReference type="EMBL" id="BBRZ01000039">
    <property type="protein sequence ID" value="GAM56896.1"/>
    <property type="molecule type" value="Genomic_DNA"/>
</dbReference>